<proteinExistence type="predicted"/>
<reference evidence="1 2" key="1">
    <citation type="submission" date="2022-11" db="EMBL/GenBank/DDBJ databases">
        <title>The characterization of three novel Bacteroidetes species and genomic analysis of their roles in tidal elemental geochemical cycles.</title>
        <authorList>
            <person name="Ma K."/>
        </authorList>
    </citation>
    <scope>NUCLEOTIDE SEQUENCE [LARGE SCALE GENOMIC DNA]</scope>
    <source>
        <strain evidence="1 2">M17</strain>
    </source>
</reference>
<comment type="caution">
    <text evidence="1">The sequence shown here is derived from an EMBL/GenBank/DDBJ whole genome shotgun (WGS) entry which is preliminary data.</text>
</comment>
<evidence type="ECO:0008006" key="3">
    <source>
        <dbReference type="Google" id="ProtNLM"/>
    </source>
</evidence>
<organism evidence="1 2">
    <name type="scientific">Mangrovivirga halotolerans</name>
    <dbReference type="NCBI Taxonomy" id="2993936"/>
    <lineage>
        <taxon>Bacteria</taxon>
        <taxon>Pseudomonadati</taxon>
        <taxon>Bacteroidota</taxon>
        <taxon>Cytophagia</taxon>
        <taxon>Cytophagales</taxon>
        <taxon>Mangrovivirgaceae</taxon>
        <taxon>Mangrovivirga</taxon>
    </lineage>
</organism>
<dbReference type="InterPro" id="IPR029058">
    <property type="entry name" value="AB_hydrolase_fold"/>
</dbReference>
<dbReference type="SUPFAM" id="SSF53474">
    <property type="entry name" value="alpha/beta-Hydrolases"/>
    <property type="match status" value="1"/>
</dbReference>
<sequence length="178" mass="20474">MKLFYLTGYNGSIKKGLGQKLSDEFELTAIETSDEFLSDSFEEQINLIRTLLQSFYMSGGRKIIANSLGAYYLLHSLIDFSIDQFDILLLSPVLSELNLEHLKNFPPNSSRLKEAVLKRKIKYNHLRITGGSDDEIIDFRMLDKMKRSLIPIEINIHPDQGHQLDHNIVNNEVTNLFK</sequence>
<dbReference type="Proteomes" id="UP001209885">
    <property type="component" value="Unassembled WGS sequence"/>
</dbReference>
<keyword evidence="2" id="KW-1185">Reference proteome</keyword>
<evidence type="ECO:0000313" key="1">
    <source>
        <dbReference type="EMBL" id="MCX2743606.1"/>
    </source>
</evidence>
<accession>A0ABT3RP87</accession>
<protein>
    <recommendedName>
        <fullName evidence="3">Alpha/beta hydrolase</fullName>
    </recommendedName>
</protein>
<dbReference type="Gene3D" id="3.40.50.1820">
    <property type="entry name" value="alpha/beta hydrolase"/>
    <property type="match status" value="1"/>
</dbReference>
<evidence type="ECO:0000313" key="2">
    <source>
        <dbReference type="Proteomes" id="UP001209885"/>
    </source>
</evidence>
<dbReference type="RefSeq" id="WP_266055992.1">
    <property type="nucleotide sequence ID" value="NZ_JAPFQN010000004.1"/>
</dbReference>
<dbReference type="EMBL" id="JAPFQN010000004">
    <property type="protein sequence ID" value="MCX2743606.1"/>
    <property type="molecule type" value="Genomic_DNA"/>
</dbReference>
<name>A0ABT3RP87_9BACT</name>
<gene>
    <name evidence="1" type="ORF">OO013_07005</name>
</gene>